<dbReference type="EMBL" id="WJQU01000002">
    <property type="protein sequence ID" value="KAJ6643877.1"/>
    <property type="molecule type" value="Genomic_DNA"/>
</dbReference>
<sequence length="327" mass="37514">MKFNRYMETLRAKSNIYLYPHDMDNFILIVPKRFKSKIEYGQMLKSPLILVWAPVVALVTITRLIFNKILKTDKNPVDVSLQTFGLSLGMSFKAAISSATENLLLWTFCLGTMLSGMLLSSSMFQGFALQLDILTISNLEELEISGLVVKVPMYSESTEYFFANIPQKLKLEFIKSYEISDMIANRNTSYAYAILESKFNVLFSNDRDIWHVIERFGYEHLSYKLRYFGAIEDRMNTLVQRCVNHGIVKYLVEKNKRLVTGIKPTEQTKDKEVISSNVEPLSLSDIRNSFLLGAVGLVLSAITFMAEKIYFVKCCGKRNLKRKGFLE</sequence>
<dbReference type="Proteomes" id="UP001151699">
    <property type="component" value="Chromosome B"/>
</dbReference>
<keyword evidence="1" id="KW-0812">Transmembrane</keyword>
<feature type="transmembrane region" description="Helical" evidence="1">
    <location>
        <begin position="103"/>
        <end position="124"/>
    </location>
</feature>
<evidence type="ECO:0000256" key="1">
    <source>
        <dbReference type="SAM" id="Phobius"/>
    </source>
</evidence>
<keyword evidence="1" id="KW-1133">Transmembrane helix</keyword>
<feature type="transmembrane region" description="Helical" evidence="1">
    <location>
        <begin position="290"/>
        <end position="312"/>
    </location>
</feature>
<protein>
    <submittedName>
        <fullName evidence="2">Uncharacterized protein</fullName>
    </submittedName>
</protein>
<gene>
    <name evidence="2" type="ORF">Bhyg_08842</name>
</gene>
<feature type="transmembrane region" description="Helical" evidence="1">
    <location>
        <begin position="49"/>
        <end position="66"/>
    </location>
</feature>
<evidence type="ECO:0000313" key="2">
    <source>
        <dbReference type="EMBL" id="KAJ6643877.1"/>
    </source>
</evidence>
<evidence type="ECO:0000313" key="3">
    <source>
        <dbReference type="Proteomes" id="UP001151699"/>
    </source>
</evidence>
<organism evidence="2 3">
    <name type="scientific">Pseudolycoriella hygida</name>
    <dbReference type="NCBI Taxonomy" id="35572"/>
    <lineage>
        <taxon>Eukaryota</taxon>
        <taxon>Metazoa</taxon>
        <taxon>Ecdysozoa</taxon>
        <taxon>Arthropoda</taxon>
        <taxon>Hexapoda</taxon>
        <taxon>Insecta</taxon>
        <taxon>Pterygota</taxon>
        <taxon>Neoptera</taxon>
        <taxon>Endopterygota</taxon>
        <taxon>Diptera</taxon>
        <taxon>Nematocera</taxon>
        <taxon>Sciaroidea</taxon>
        <taxon>Sciaridae</taxon>
        <taxon>Pseudolycoriella</taxon>
    </lineage>
</organism>
<reference evidence="2" key="1">
    <citation type="submission" date="2022-07" db="EMBL/GenBank/DDBJ databases">
        <authorList>
            <person name="Trinca V."/>
            <person name="Uliana J.V.C."/>
            <person name="Torres T.T."/>
            <person name="Ward R.J."/>
            <person name="Monesi N."/>
        </authorList>
    </citation>
    <scope>NUCLEOTIDE SEQUENCE</scope>
    <source>
        <strain evidence="2">HSMRA1968</strain>
        <tissue evidence="2">Whole embryos</tissue>
    </source>
</reference>
<keyword evidence="1" id="KW-0472">Membrane</keyword>
<accession>A0A9Q0N624</accession>
<dbReference type="OrthoDB" id="8195814at2759"/>
<dbReference type="AlphaFoldDB" id="A0A9Q0N624"/>
<keyword evidence="3" id="KW-1185">Reference proteome</keyword>
<name>A0A9Q0N624_9DIPT</name>
<comment type="caution">
    <text evidence="2">The sequence shown here is derived from an EMBL/GenBank/DDBJ whole genome shotgun (WGS) entry which is preliminary data.</text>
</comment>
<proteinExistence type="predicted"/>